<proteinExistence type="inferred from homology"/>
<organism evidence="4">
    <name type="scientific">Populus alba</name>
    <name type="common">White poplar</name>
    <dbReference type="NCBI Taxonomy" id="43335"/>
    <lineage>
        <taxon>Eukaryota</taxon>
        <taxon>Viridiplantae</taxon>
        <taxon>Streptophyta</taxon>
        <taxon>Embryophyta</taxon>
        <taxon>Tracheophyta</taxon>
        <taxon>Spermatophyta</taxon>
        <taxon>Magnoliopsida</taxon>
        <taxon>eudicotyledons</taxon>
        <taxon>Gunneridae</taxon>
        <taxon>Pentapetalae</taxon>
        <taxon>rosids</taxon>
        <taxon>fabids</taxon>
        <taxon>Malpighiales</taxon>
        <taxon>Salicaceae</taxon>
        <taxon>Saliceae</taxon>
        <taxon>Populus</taxon>
    </lineage>
</organism>
<feature type="repeat" description="PPR" evidence="3">
    <location>
        <begin position="325"/>
        <end position="359"/>
    </location>
</feature>
<feature type="repeat" description="PPR" evidence="3">
    <location>
        <begin position="290"/>
        <end position="324"/>
    </location>
</feature>
<name>A0A4V6A488_POPAL</name>
<sequence>MNPSRPITPFRLASLLRLQKDPKLALQLFKNPNPKTPSKPFRYSLLSYDLIITKLGRAKMFNEMQEILAQLKEETLFTPKEALFCDIINFYGRARLPENALKLFDELPSFRVQMTVKSYNSLLSVFLMCKDFDKMRELFVGIEKLGKADACTYNLLIRGFCASGRLDDASKVLDEMTNRGVSPNVITFGNLIYGFCLHLRLKEAFKLKTDMVKVYRVYPNAYIYASLIKGVCKNGELSLAFRLKKEMIRNKIELDPAIYSTLISGLFKAGRKEEALGVWEDMKERGYKPDTVTYNVIINLFCKDKDFEAAYRLLDEMVEKGCKPDVISYNVILRELFEEGKRVEANDLFEDMPRRGCAPDVVSYRILFDGFCNGMQFKEAAFILDEMIFKGFVPCSSSICKFVNRLCEGKNEDLLRSAFNTLEKGKLVNVDLWRMAVAMVFKDDKLSSSFNLVDSLIDVMN</sequence>
<gene>
    <name evidence="4" type="ORF">D5086_0000240280</name>
</gene>
<evidence type="ECO:0000256" key="2">
    <source>
        <dbReference type="ARBA" id="ARBA00022737"/>
    </source>
</evidence>
<feature type="repeat" description="PPR" evidence="3">
    <location>
        <begin position="360"/>
        <end position="394"/>
    </location>
</feature>
<dbReference type="EMBL" id="RCHU01000922">
    <property type="protein sequence ID" value="TKR86125.1"/>
    <property type="molecule type" value="Genomic_DNA"/>
</dbReference>
<accession>A0A4V6A488</accession>
<dbReference type="AlphaFoldDB" id="A0A4V6A488"/>
<dbReference type="InterPro" id="IPR011990">
    <property type="entry name" value="TPR-like_helical_dom_sf"/>
</dbReference>
<comment type="similarity">
    <text evidence="1">Belongs to the PPR family. P subfamily.</text>
</comment>
<keyword evidence="2" id="KW-0677">Repeat</keyword>
<dbReference type="Gene3D" id="1.25.40.10">
    <property type="entry name" value="Tetratricopeptide repeat domain"/>
    <property type="match status" value="5"/>
</dbReference>
<dbReference type="Pfam" id="PF13041">
    <property type="entry name" value="PPR_2"/>
    <property type="match status" value="2"/>
</dbReference>
<comment type="caution">
    <text evidence="4">The sequence shown here is derived from an EMBL/GenBank/DDBJ whole genome shotgun (WGS) entry which is preliminary data.</text>
</comment>
<dbReference type="PANTHER" id="PTHR47941">
    <property type="entry name" value="PENTATRICOPEPTIDE REPEAT-CONTAINING PROTEIN 3, MITOCHONDRIAL"/>
    <property type="match status" value="1"/>
</dbReference>
<dbReference type="Pfam" id="PF12854">
    <property type="entry name" value="PPR_1"/>
    <property type="match status" value="2"/>
</dbReference>
<feature type="repeat" description="PPR" evidence="3">
    <location>
        <begin position="149"/>
        <end position="183"/>
    </location>
</feature>
<dbReference type="NCBIfam" id="TIGR00756">
    <property type="entry name" value="PPR"/>
    <property type="match status" value="6"/>
</dbReference>
<evidence type="ECO:0000256" key="3">
    <source>
        <dbReference type="PROSITE-ProRule" id="PRU00708"/>
    </source>
</evidence>
<reference evidence="4" key="1">
    <citation type="submission" date="2018-10" db="EMBL/GenBank/DDBJ databases">
        <title>Population genomic analysis revealed the cold adaptation of white poplar.</title>
        <authorList>
            <person name="Liu Y.-J."/>
        </authorList>
    </citation>
    <scope>NUCLEOTIDE SEQUENCE [LARGE SCALE GENOMIC DNA]</scope>
    <source>
        <strain evidence="4">PAL-ZL1</strain>
    </source>
</reference>
<dbReference type="Pfam" id="PF01535">
    <property type="entry name" value="PPR"/>
    <property type="match status" value="3"/>
</dbReference>
<protein>
    <submittedName>
        <fullName evidence="4">Pentatricopeptide repeat-containing family protein</fullName>
    </submittedName>
</protein>
<evidence type="ECO:0000313" key="4">
    <source>
        <dbReference type="EMBL" id="TKR86125.1"/>
    </source>
</evidence>
<dbReference type="SUPFAM" id="SSF81901">
    <property type="entry name" value="HCP-like"/>
    <property type="match status" value="1"/>
</dbReference>
<dbReference type="PROSITE" id="PS51375">
    <property type="entry name" value="PPR"/>
    <property type="match status" value="6"/>
</dbReference>
<dbReference type="InterPro" id="IPR002885">
    <property type="entry name" value="PPR_rpt"/>
</dbReference>
<feature type="repeat" description="PPR" evidence="3">
    <location>
        <begin position="255"/>
        <end position="289"/>
    </location>
</feature>
<evidence type="ECO:0000256" key="1">
    <source>
        <dbReference type="ARBA" id="ARBA00007626"/>
    </source>
</evidence>
<feature type="repeat" description="PPR" evidence="3">
    <location>
        <begin position="220"/>
        <end position="254"/>
    </location>
</feature>